<gene>
    <name evidence="3" type="ORF">HDIA_1199</name>
</gene>
<dbReference type="KEGG" id="hdi:HDIA_1199"/>
<evidence type="ECO:0000313" key="4">
    <source>
        <dbReference type="Proteomes" id="UP000223606"/>
    </source>
</evidence>
<evidence type="ECO:0000256" key="1">
    <source>
        <dbReference type="SAM" id="SignalP"/>
    </source>
</evidence>
<dbReference type="Gene3D" id="1.20.1260.10">
    <property type="match status" value="1"/>
</dbReference>
<dbReference type="PANTHER" id="PTHR36933:SF1">
    <property type="entry name" value="SLL0788 PROTEIN"/>
    <property type="match status" value="1"/>
</dbReference>
<protein>
    <recommendedName>
        <fullName evidence="2">DUF305 domain-containing protein</fullName>
    </recommendedName>
</protein>
<reference evidence="4" key="1">
    <citation type="submission" date="2017-09" db="EMBL/GenBank/DDBJ databases">
        <title>Genome sequence of Nannocystis excedens DSM 71.</title>
        <authorList>
            <person name="Blom J."/>
        </authorList>
    </citation>
    <scope>NUCLEOTIDE SEQUENCE [LARGE SCALE GENOMIC DNA]</scope>
    <source>
        <strain evidence="4">type strain: E19</strain>
    </source>
</reference>
<evidence type="ECO:0000259" key="2">
    <source>
        <dbReference type="Pfam" id="PF03713"/>
    </source>
</evidence>
<dbReference type="InterPro" id="IPR012347">
    <property type="entry name" value="Ferritin-like"/>
</dbReference>
<sequence>MKRRISIMGPVFLMTSVLSLGAVIAQDAAAPDGDDNDGMMMENMDHGAMGTGDGEATPADSPASAAFVAANARMHQAMNIPLTGDADVDFVRGMIPHHQGAVEMAKIVLQYGKDPEVRKLAEGIIAAQQQEIAFMNAWLDKHGN</sequence>
<keyword evidence="4" id="KW-1185">Reference proteome</keyword>
<dbReference type="EMBL" id="LT960614">
    <property type="protein sequence ID" value="SON54740.1"/>
    <property type="molecule type" value="Genomic_DNA"/>
</dbReference>
<dbReference type="PANTHER" id="PTHR36933">
    <property type="entry name" value="SLL0788 PROTEIN"/>
    <property type="match status" value="1"/>
</dbReference>
<accession>A0A2C9D399</accession>
<proteinExistence type="predicted"/>
<dbReference type="InterPro" id="IPR005183">
    <property type="entry name" value="DUF305_CopM-like"/>
</dbReference>
<dbReference type="Proteomes" id="UP000223606">
    <property type="component" value="Chromosome 1"/>
</dbReference>
<feature type="signal peptide" evidence="1">
    <location>
        <begin position="1"/>
        <end position="21"/>
    </location>
</feature>
<evidence type="ECO:0000313" key="3">
    <source>
        <dbReference type="EMBL" id="SON54740.1"/>
    </source>
</evidence>
<dbReference type="AlphaFoldDB" id="A0A2C9D399"/>
<organism evidence="3 4">
    <name type="scientific">Hartmannibacter diazotrophicus</name>
    <dbReference type="NCBI Taxonomy" id="1482074"/>
    <lineage>
        <taxon>Bacteria</taxon>
        <taxon>Pseudomonadati</taxon>
        <taxon>Pseudomonadota</taxon>
        <taxon>Alphaproteobacteria</taxon>
        <taxon>Hyphomicrobiales</taxon>
        <taxon>Pleomorphomonadaceae</taxon>
        <taxon>Hartmannibacter</taxon>
    </lineage>
</organism>
<feature type="chain" id="PRO_5012519279" description="DUF305 domain-containing protein" evidence="1">
    <location>
        <begin position="22"/>
        <end position="144"/>
    </location>
</feature>
<name>A0A2C9D399_9HYPH</name>
<feature type="domain" description="DUF305" evidence="2">
    <location>
        <begin position="87"/>
        <end position="143"/>
    </location>
</feature>
<dbReference type="Pfam" id="PF03713">
    <property type="entry name" value="DUF305"/>
    <property type="match status" value="1"/>
</dbReference>
<keyword evidence="1" id="KW-0732">Signal</keyword>